<dbReference type="Proteomes" id="UP000319576">
    <property type="component" value="Chromosome"/>
</dbReference>
<organism evidence="2 3">
    <name type="scientific">Urbifossiella limnaea</name>
    <dbReference type="NCBI Taxonomy" id="2528023"/>
    <lineage>
        <taxon>Bacteria</taxon>
        <taxon>Pseudomonadati</taxon>
        <taxon>Planctomycetota</taxon>
        <taxon>Planctomycetia</taxon>
        <taxon>Gemmatales</taxon>
        <taxon>Gemmataceae</taxon>
        <taxon>Urbifossiella</taxon>
    </lineage>
</organism>
<dbReference type="RefSeq" id="WP_145235023.1">
    <property type="nucleotide sequence ID" value="NZ_CP036273.1"/>
</dbReference>
<accession>A0A517XNX0</accession>
<keyword evidence="1" id="KW-0732">Signal</keyword>
<protein>
    <recommendedName>
        <fullName evidence="4">DUF3108 domain-containing protein</fullName>
    </recommendedName>
</protein>
<dbReference type="AlphaFoldDB" id="A0A517XNX0"/>
<evidence type="ECO:0008006" key="4">
    <source>
        <dbReference type="Google" id="ProtNLM"/>
    </source>
</evidence>
<dbReference type="OrthoDB" id="266587at2"/>
<evidence type="ECO:0000256" key="1">
    <source>
        <dbReference type="SAM" id="SignalP"/>
    </source>
</evidence>
<dbReference type="KEGG" id="uli:ETAA1_11020"/>
<dbReference type="EMBL" id="CP036273">
    <property type="protein sequence ID" value="QDU19198.1"/>
    <property type="molecule type" value="Genomic_DNA"/>
</dbReference>
<gene>
    <name evidence="2" type="ORF">ETAA1_11020</name>
</gene>
<feature type="signal peptide" evidence="1">
    <location>
        <begin position="1"/>
        <end position="21"/>
    </location>
</feature>
<evidence type="ECO:0000313" key="3">
    <source>
        <dbReference type="Proteomes" id="UP000319576"/>
    </source>
</evidence>
<reference evidence="2 3" key="1">
    <citation type="submission" date="2019-02" db="EMBL/GenBank/DDBJ databases">
        <title>Deep-cultivation of Planctomycetes and their phenomic and genomic characterization uncovers novel biology.</title>
        <authorList>
            <person name="Wiegand S."/>
            <person name="Jogler M."/>
            <person name="Boedeker C."/>
            <person name="Pinto D."/>
            <person name="Vollmers J."/>
            <person name="Rivas-Marin E."/>
            <person name="Kohn T."/>
            <person name="Peeters S.H."/>
            <person name="Heuer A."/>
            <person name="Rast P."/>
            <person name="Oberbeckmann S."/>
            <person name="Bunk B."/>
            <person name="Jeske O."/>
            <person name="Meyerdierks A."/>
            <person name="Storesund J.E."/>
            <person name="Kallscheuer N."/>
            <person name="Luecker S."/>
            <person name="Lage O.M."/>
            <person name="Pohl T."/>
            <person name="Merkel B.J."/>
            <person name="Hornburger P."/>
            <person name="Mueller R.-W."/>
            <person name="Bruemmer F."/>
            <person name="Labrenz M."/>
            <person name="Spormann A.M."/>
            <person name="Op den Camp H."/>
            <person name="Overmann J."/>
            <person name="Amann R."/>
            <person name="Jetten M.S.M."/>
            <person name="Mascher T."/>
            <person name="Medema M.H."/>
            <person name="Devos D.P."/>
            <person name="Kaster A.-K."/>
            <person name="Ovreas L."/>
            <person name="Rohde M."/>
            <person name="Galperin M.Y."/>
            <person name="Jogler C."/>
        </authorList>
    </citation>
    <scope>NUCLEOTIDE SEQUENCE [LARGE SCALE GENOMIC DNA]</scope>
    <source>
        <strain evidence="2 3">ETA_A1</strain>
    </source>
</reference>
<keyword evidence="3" id="KW-1185">Reference proteome</keyword>
<sequence precursor="true">MTRLKLALVLGAATAAGLAVAQPDAAPRFKWQPGQTFTYKVAQQTAVQETTLDDKADKTVTSDTRTSLALTRRWVVKGVSPAGVATLEMSITALKRDIRQPDGMTTTLDSANADDAKGMAEYLNRPVVTVAVDAQGRLVEVKEAKGGSAARLHAELPFRVVLPDAAPAAGQTWNRAFSLKLDPPLGAGETHEFTQTYTSKGVQDGLLVVGVGTALKAPPKTAGEQVPLVPMLWAGDVYFDPAAGRYHASRLSAKAELPNHLGEGTRYAYQSTYTEDLLTK</sequence>
<proteinExistence type="predicted"/>
<name>A0A517XNX0_9BACT</name>
<feature type="chain" id="PRO_5021778781" description="DUF3108 domain-containing protein" evidence="1">
    <location>
        <begin position="22"/>
        <end position="280"/>
    </location>
</feature>
<evidence type="ECO:0000313" key="2">
    <source>
        <dbReference type="EMBL" id="QDU19198.1"/>
    </source>
</evidence>